<evidence type="ECO:0000256" key="2">
    <source>
        <dbReference type="ARBA" id="ARBA00009881"/>
    </source>
</evidence>
<proteinExistence type="inferred from homology"/>
<evidence type="ECO:0000256" key="9">
    <source>
        <dbReference type="ARBA" id="ARBA00031155"/>
    </source>
</evidence>
<dbReference type="GO" id="GO:0018580">
    <property type="term" value="F:nitronate monooxygenase activity"/>
    <property type="evidence" value="ECO:0007669"/>
    <property type="project" value="InterPro"/>
</dbReference>
<name>A0A9X0QC37_9BACT</name>
<dbReference type="SUPFAM" id="SSF51412">
    <property type="entry name" value="Inosine monophosphate dehydrogenase (IMPDH)"/>
    <property type="match status" value="1"/>
</dbReference>
<comment type="cofactor">
    <cofactor evidence="1">
        <name>FMN</name>
        <dbReference type="ChEBI" id="CHEBI:58210"/>
    </cofactor>
</comment>
<dbReference type="FunFam" id="3.20.20.70:FF:000154">
    <property type="entry name" value="Probable nitronate monooxygenase"/>
    <property type="match status" value="1"/>
</dbReference>
<evidence type="ECO:0000256" key="8">
    <source>
        <dbReference type="ARBA" id="ARBA00023033"/>
    </source>
</evidence>
<comment type="catalytic activity">
    <reaction evidence="10">
        <text>3 propionate 3-nitronate + 3 O2 + H2O = 3 3-oxopropanoate + 2 nitrate + nitrite + H2O2 + 3 H(+)</text>
        <dbReference type="Rhea" id="RHEA:57332"/>
        <dbReference type="ChEBI" id="CHEBI:15377"/>
        <dbReference type="ChEBI" id="CHEBI:15378"/>
        <dbReference type="ChEBI" id="CHEBI:15379"/>
        <dbReference type="ChEBI" id="CHEBI:16240"/>
        <dbReference type="ChEBI" id="CHEBI:16301"/>
        <dbReference type="ChEBI" id="CHEBI:17632"/>
        <dbReference type="ChEBI" id="CHEBI:33190"/>
        <dbReference type="ChEBI" id="CHEBI:136067"/>
    </reaction>
</comment>
<organism evidence="12 13">
    <name type="scientific">Tunturiibacter gelidiferens</name>
    <dbReference type="NCBI Taxonomy" id="3069689"/>
    <lineage>
        <taxon>Bacteria</taxon>
        <taxon>Pseudomonadati</taxon>
        <taxon>Acidobacteriota</taxon>
        <taxon>Terriglobia</taxon>
        <taxon>Terriglobales</taxon>
        <taxon>Acidobacteriaceae</taxon>
        <taxon>Tunturiibacter</taxon>
    </lineage>
</organism>
<keyword evidence="3" id="KW-0216">Detoxification</keyword>
<dbReference type="AlphaFoldDB" id="A0A9X0QC37"/>
<evidence type="ECO:0000256" key="6">
    <source>
        <dbReference type="ARBA" id="ARBA00022741"/>
    </source>
</evidence>
<evidence type="ECO:0000256" key="11">
    <source>
        <dbReference type="ARBA" id="ARBA00067136"/>
    </source>
</evidence>
<dbReference type="RefSeq" id="WP_183974788.1">
    <property type="nucleotide sequence ID" value="NZ_JACHEB010000003.1"/>
</dbReference>
<keyword evidence="6" id="KW-0547">Nucleotide-binding</keyword>
<evidence type="ECO:0000256" key="7">
    <source>
        <dbReference type="ARBA" id="ARBA00023002"/>
    </source>
</evidence>
<sequence length="377" mass="40140">MKQQLSNSSPKWNVTRISSSLGIEYPIIQGPLGGLSTQRLTATVSNFGGLGSFGAHGLNPSAIRDVIAEIRMLTSKPFAINLWVSMEDEGARTSGNEAFARSLASLAGHIRALGGMLPTFTPYVPVKFEDQVRVLLDAKVPVFSFIYGVPPKEILDECRSQGILTIGTATTPDEAMVLEQAGVDVVAASGFESGGHRGSFLRPSEESLTGTFSLVPQVVDSISVPVVAAGGIADARGVVAAFALGAEGVQIGTAFLACEESGASPLHRNALLSGNARRTGLTRGFTGRLARGIHNQLLEELNRPGIEILPYPLQRILMKNLTVVAEKAAKPEFLQLWAGQSANLSRQRDAKTLLQTLISGVSAVTESVYKNFERDNR</sequence>
<dbReference type="Pfam" id="PF03060">
    <property type="entry name" value="NMO"/>
    <property type="match status" value="1"/>
</dbReference>
<evidence type="ECO:0000256" key="10">
    <source>
        <dbReference type="ARBA" id="ARBA00049401"/>
    </source>
</evidence>
<keyword evidence="4" id="KW-0285">Flavoprotein</keyword>
<evidence type="ECO:0000256" key="5">
    <source>
        <dbReference type="ARBA" id="ARBA00022643"/>
    </source>
</evidence>
<accession>A0A9X0QC37</accession>
<evidence type="ECO:0000256" key="3">
    <source>
        <dbReference type="ARBA" id="ARBA00022575"/>
    </source>
</evidence>
<comment type="caution">
    <text evidence="12">The sequence shown here is derived from an EMBL/GenBank/DDBJ whole genome shotgun (WGS) entry which is preliminary data.</text>
</comment>
<comment type="similarity">
    <text evidence="2">Belongs to the nitronate monooxygenase family. NMO class I subfamily.</text>
</comment>
<dbReference type="Proteomes" id="UP000535182">
    <property type="component" value="Unassembled WGS sequence"/>
</dbReference>
<dbReference type="PANTHER" id="PTHR42747">
    <property type="entry name" value="NITRONATE MONOOXYGENASE-RELATED"/>
    <property type="match status" value="1"/>
</dbReference>
<dbReference type="PANTHER" id="PTHR42747:SF3">
    <property type="entry name" value="NITRONATE MONOOXYGENASE-RELATED"/>
    <property type="match status" value="1"/>
</dbReference>
<dbReference type="GO" id="GO:0009636">
    <property type="term" value="P:response to toxic substance"/>
    <property type="evidence" value="ECO:0007669"/>
    <property type="project" value="UniProtKB-KW"/>
</dbReference>
<protein>
    <recommendedName>
        <fullName evidence="11">Nitronate monooxygenase</fullName>
    </recommendedName>
    <alternativeName>
        <fullName evidence="9">Propionate 3-nitronate monooxygenase</fullName>
    </alternativeName>
</protein>
<dbReference type="EMBL" id="JACHEB010000003">
    <property type="protein sequence ID" value="MBB5327766.1"/>
    <property type="molecule type" value="Genomic_DNA"/>
</dbReference>
<dbReference type="InterPro" id="IPR004136">
    <property type="entry name" value="NMO"/>
</dbReference>
<gene>
    <name evidence="12" type="ORF">HDF14_001372</name>
</gene>
<evidence type="ECO:0000256" key="4">
    <source>
        <dbReference type="ARBA" id="ARBA00022630"/>
    </source>
</evidence>
<dbReference type="GO" id="GO:0000166">
    <property type="term" value="F:nucleotide binding"/>
    <property type="evidence" value="ECO:0007669"/>
    <property type="project" value="UniProtKB-KW"/>
</dbReference>
<keyword evidence="13" id="KW-1185">Reference proteome</keyword>
<keyword evidence="7 12" id="KW-0560">Oxidoreductase</keyword>
<keyword evidence="5" id="KW-0288">FMN</keyword>
<evidence type="ECO:0000313" key="13">
    <source>
        <dbReference type="Proteomes" id="UP000535182"/>
    </source>
</evidence>
<evidence type="ECO:0000313" key="12">
    <source>
        <dbReference type="EMBL" id="MBB5327766.1"/>
    </source>
</evidence>
<keyword evidence="8 12" id="KW-0503">Monooxygenase</keyword>
<evidence type="ECO:0000256" key="1">
    <source>
        <dbReference type="ARBA" id="ARBA00001917"/>
    </source>
</evidence>
<dbReference type="Gene3D" id="3.20.20.70">
    <property type="entry name" value="Aldolase class I"/>
    <property type="match status" value="1"/>
</dbReference>
<reference evidence="12 13" key="1">
    <citation type="submission" date="2020-08" db="EMBL/GenBank/DDBJ databases">
        <title>Genomic Encyclopedia of Type Strains, Phase IV (KMG-V): Genome sequencing to study the core and pangenomes of soil and plant-associated prokaryotes.</title>
        <authorList>
            <person name="Whitman W."/>
        </authorList>
    </citation>
    <scope>NUCLEOTIDE SEQUENCE [LARGE SCALE GENOMIC DNA]</scope>
    <source>
        <strain evidence="12 13">X5P2</strain>
    </source>
</reference>
<dbReference type="CDD" id="cd04730">
    <property type="entry name" value="NPD_like"/>
    <property type="match status" value="1"/>
</dbReference>
<dbReference type="InterPro" id="IPR013785">
    <property type="entry name" value="Aldolase_TIM"/>
</dbReference>